<protein>
    <submittedName>
        <fullName evidence="3">FlgB family protein</fullName>
    </submittedName>
</protein>
<evidence type="ECO:0000259" key="2">
    <source>
        <dbReference type="Pfam" id="PF00460"/>
    </source>
</evidence>
<evidence type="ECO:0000313" key="3">
    <source>
        <dbReference type="EMBL" id="WYK19676.1"/>
    </source>
</evidence>
<keyword evidence="4" id="KW-1185">Reference proteome</keyword>
<accession>A0ABZ2TJD6</accession>
<dbReference type="EMBL" id="CP146606">
    <property type="protein sequence ID" value="WYK19676.1"/>
    <property type="molecule type" value="Genomic_DNA"/>
</dbReference>
<sequence length="128" mass="13842">MFKNVEIFRIAQASAMHAGARQSVIAQNMANADTPGYAANDIPAFQTHVRSGEGEFALKATRGSHIHGNTTPMSFDVVKRSGALTDPNGNSVSVETEMLHAVDVKRQHDRAIAVYKSAMTMLRTSLGR</sequence>
<dbReference type="Pfam" id="PF00460">
    <property type="entry name" value="Flg_bb_rod"/>
    <property type="match status" value="1"/>
</dbReference>
<name>A0ABZ2TJD6_9RHOB</name>
<reference evidence="3 4" key="1">
    <citation type="submission" date="2024-02" db="EMBL/GenBank/DDBJ databases">
        <title>Roseovarius strain W115 nov., isolated from a marine algae.</title>
        <authorList>
            <person name="Lee M.W."/>
            <person name="Lee J.K."/>
            <person name="Kim J.M."/>
            <person name="Choi D.G."/>
            <person name="Baek J.H."/>
            <person name="Bayburt H."/>
            <person name="Jung J.J."/>
            <person name="Han D.M."/>
            <person name="Jeon C.O."/>
        </authorList>
    </citation>
    <scope>NUCLEOTIDE SEQUENCE [LARGE SCALE GENOMIC DNA]</scope>
    <source>
        <strain evidence="3 4">W115</strain>
    </source>
</reference>
<evidence type="ECO:0000313" key="4">
    <source>
        <dbReference type="Proteomes" id="UP001281305"/>
    </source>
</evidence>
<dbReference type="NCBIfam" id="NF009270">
    <property type="entry name" value="PRK12627.1"/>
    <property type="match status" value="1"/>
</dbReference>
<dbReference type="InterPro" id="IPR001444">
    <property type="entry name" value="Flag_bb_rod_N"/>
</dbReference>
<organism evidence="3 4">
    <name type="scientific">Roseovarius rhodophyticola</name>
    <dbReference type="NCBI Taxonomy" id="3080827"/>
    <lineage>
        <taxon>Bacteria</taxon>
        <taxon>Pseudomonadati</taxon>
        <taxon>Pseudomonadota</taxon>
        <taxon>Alphaproteobacteria</taxon>
        <taxon>Rhodobacterales</taxon>
        <taxon>Roseobacteraceae</taxon>
        <taxon>Roseovarius</taxon>
    </lineage>
</organism>
<gene>
    <name evidence="3" type="ORF">RZS32_007415</name>
</gene>
<dbReference type="Proteomes" id="UP001281305">
    <property type="component" value="Chromosome"/>
</dbReference>
<feature type="domain" description="Flagellar basal body rod protein N-terminal" evidence="2">
    <location>
        <begin position="15"/>
        <end position="37"/>
    </location>
</feature>
<dbReference type="RefSeq" id="WP_317056382.1">
    <property type="nucleotide sequence ID" value="NZ_CP146606.1"/>
</dbReference>
<evidence type="ECO:0000256" key="1">
    <source>
        <dbReference type="ARBA" id="ARBA00004117"/>
    </source>
</evidence>
<proteinExistence type="predicted"/>
<comment type="subcellular location">
    <subcellularLocation>
        <location evidence="1">Bacterial flagellum basal body</location>
    </subcellularLocation>
</comment>